<evidence type="ECO:0000313" key="3">
    <source>
        <dbReference type="EMBL" id="WGK69248.1"/>
    </source>
</evidence>
<evidence type="ECO:0000313" key="4">
    <source>
        <dbReference type="Proteomes" id="UP001228690"/>
    </source>
</evidence>
<evidence type="ECO:0000256" key="1">
    <source>
        <dbReference type="SAM" id="MobiDB-lite"/>
    </source>
</evidence>
<reference evidence="3 4" key="1">
    <citation type="submission" date="2023-04" db="EMBL/GenBank/DDBJ databases">
        <title>Spirochaete genome identified in red abalone sample constitutes a novel genus.</title>
        <authorList>
            <person name="Sharma S.P."/>
            <person name="Purcell C.M."/>
            <person name="Hyde J.R."/>
            <person name="Severin A.J."/>
        </authorList>
    </citation>
    <scope>NUCLEOTIDE SEQUENCE [LARGE SCALE GENOMIC DNA]</scope>
    <source>
        <strain evidence="3 4">SP-2023</strain>
    </source>
</reference>
<protein>
    <submittedName>
        <fullName evidence="3">Uncharacterized protein</fullName>
    </submittedName>
</protein>
<organism evidence="3 4">
    <name type="scientific">Candidatus Haliotispira prima</name>
    <dbReference type="NCBI Taxonomy" id="3034016"/>
    <lineage>
        <taxon>Bacteria</taxon>
        <taxon>Pseudomonadati</taxon>
        <taxon>Spirochaetota</taxon>
        <taxon>Spirochaetia</taxon>
        <taxon>Spirochaetales</taxon>
        <taxon>Spirochaetaceae</taxon>
        <taxon>Candidatus Haliotispira</taxon>
    </lineage>
</organism>
<dbReference type="RefSeq" id="WP_326927436.1">
    <property type="nucleotide sequence ID" value="NZ_CP123443.1"/>
</dbReference>
<feature type="chain" id="PRO_5046841393" evidence="2">
    <location>
        <begin position="28"/>
        <end position="242"/>
    </location>
</feature>
<dbReference type="EMBL" id="CP123443">
    <property type="protein sequence ID" value="WGK69248.1"/>
    <property type="molecule type" value="Genomic_DNA"/>
</dbReference>
<name>A0ABY8MJ74_9SPIO</name>
<keyword evidence="2" id="KW-0732">Signal</keyword>
<evidence type="ECO:0000256" key="2">
    <source>
        <dbReference type="SAM" id="SignalP"/>
    </source>
</evidence>
<accession>A0ABY8MJ74</accession>
<sequence>MNRKHQKLLRFLTAAILTVLSGLPALGAQYLENESLGNLFGDSIYPQDSVLGLMYVPEKNSQSGQEIFKLMRKFWNDINVGKLDKDLLSLDGRLQIREQVAPFLRKTPVLYRESFKAPEKQFEETVPGELATAENNTAGDGIPQNIEDSAGEPAENPGLPPSDYLRLSRVRPSNPVIENDYARMRCRLEINDNTAFIQVKMFFLLEYNVWKVDALAIDWEDIVSGNTEPMNIFGRKQELYPQ</sequence>
<feature type="signal peptide" evidence="2">
    <location>
        <begin position="1"/>
        <end position="27"/>
    </location>
</feature>
<feature type="region of interest" description="Disordered" evidence="1">
    <location>
        <begin position="133"/>
        <end position="162"/>
    </location>
</feature>
<proteinExistence type="predicted"/>
<keyword evidence="4" id="KW-1185">Reference proteome</keyword>
<dbReference type="Proteomes" id="UP001228690">
    <property type="component" value="Chromosome"/>
</dbReference>
<gene>
    <name evidence="3" type="ORF">P0082_12355</name>
</gene>